<evidence type="ECO:0000256" key="4">
    <source>
        <dbReference type="ARBA" id="ARBA00022490"/>
    </source>
</evidence>
<dbReference type="AlphaFoldDB" id="A0A809S085"/>
<dbReference type="GO" id="GO:0046872">
    <property type="term" value="F:metal ion binding"/>
    <property type="evidence" value="ECO:0007669"/>
    <property type="project" value="UniProtKB-KW"/>
</dbReference>
<accession>A0A809S085</accession>
<evidence type="ECO:0000256" key="9">
    <source>
        <dbReference type="ARBA" id="ARBA00022842"/>
    </source>
</evidence>
<dbReference type="PANTHER" id="PTHR33540">
    <property type="entry name" value="TRNA THREONYLCARBAMOYLADENOSINE BIOSYNTHESIS PROTEIN TSAE"/>
    <property type="match status" value="1"/>
</dbReference>
<comment type="subcellular location">
    <subcellularLocation>
        <location evidence="1">Cytoplasm</location>
    </subcellularLocation>
</comment>
<keyword evidence="5" id="KW-0819">tRNA processing</keyword>
<evidence type="ECO:0000256" key="8">
    <source>
        <dbReference type="ARBA" id="ARBA00022840"/>
    </source>
</evidence>
<keyword evidence="7" id="KW-0547">Nucleotide-binding</keyword>
<keyword evidence="11" id="KW-0808">Transferase</keyword>
<dbReference type="GO" id="GO:0016740">
    <property type="term" value="F:transferase activity"/>
    <property type="evidence" value="ECO:0007669"/>
    <property type="project" value="UniProtKB-KW"/>
</dbReference>
<dbReference type="InterPro" id="IPR027417">
    <property type="entry name" value="P-loop_NTPase"/>
</dbReference>
<evidence type="ECO:0000256" key="3">
    <source>
        <dbReference type="ARBA" id="ARBA00019010"/>
    </source>
</evidence>
<evidence type="ECO:0000256" key="7">
    <source>
        <dbReference type="ARBA" id="ARBA00022741"/>
    </source>
</evidence>
<evidence type="ECO:0000256" key="2">
    <source>
        <dbReference type="ARBA" id="ARBA00007599"/>
    </source>
</evidence>
<dbReference type="PANTHER" id="PTHR33540:SF2">
    <property type="entry name" value="TRNA THREONYLCARBAMOYLADENOSINE BIOSYNTHESIS PROTEIN TSAE"/>
    <property type="match status" value="1"/>
</dbReference>
<dbReference type="GO" id="GO:0005524">
    <property type="term" value="F:ATP binding"/>
    <property type="evidence" value="ECO:0007669"/>
    <property type="project" value="UniProtKB-KW"/>
</dbReference>
<dbReference type="GO" id="GO:0002949">
    <property type="term" value="P:tRNA threonylcarbamoyladenosine modification"/>
    <property type="evidence" value="ECO:0007669"/>
    <property type="project" value="InterPro"/>
</dbReference>
<name>A0A809S085_9PROT</name>
<sequence length="167" mass="18352">MIHTANDTPLRHSLHLADEAATLAFGAAIARQLTPGLVIYLYGNLGVGKTTLSRGILRGLGFDGKVKSPTYALVEVYELSRINLYHFDLYRFNDALEWEEAGFREYFNDTSVCLVEWPEKAAELLPAPDISLYLTPDGDARNAELVAITPGGRTCLNQLLTASPPMP</sequence>
<dbReference type="EMBL" id="AP021881">
    <property type="protein sequence ID" value="BBO99907.1"/>
    <property type="molecule type" value="Genomic_DNA"/>
</dbReference>
<gene>
    <name evidence="11" type="ORF">SFSGTM_06160</name>
</gene>
<keyword evidence="6" id="KW-0479">Metal-binding</keyword>
<keyword evidence="9" id="KW-0460">Magnesium</keyword>
<evidence type="ECO:0000256" key="1">
    <source>
        <dbReference type="ARBA" id="ARBA00004496"/>
    </source>
</evidence>
<dbReference type="GO" id="GO:0005737">
    <property type="term" value="C:cytoplasm"/>
    <property type="evidence" value="ECO:0007669"/>
    <property type="project" value="UniProtKB-SubCell"/>
</dbReference>
<dbReference type="SUPFAM" id="SSF52540">
    <property type="entry name" value="P-loop containing nucleoside triphosphate hydrolases"/>
    <property type="match status" value="1"/>
</dbReference>
<evidence type="ECO:0000256" key="5">
    <source>
        <dbReference type="ARBA" id="ARBA00022694"/>
    </source>
</evidence>
<keyword evidence="12" id="KW-1185">Reference proteome</keyword>
<dbReference type="InterPro" id="IPR003442">
    <property type="entry name" value="T6A_TsaE"/>
</dbReference>
<dbReference type="KEGG" id="sniv:SFSGTM_06160"/>
<reference evidence="12" key="1">
    <citation type="submission" date="2019-11" db="EMBL/GenBank/DDBJ databases">
        <title>Isolation and characterization of a novel species in the genus Sulfuriferula.</title>
        <authorList>
            <person name="Mochizuki J."/>
            <person name="Kojima H."/>
            <person name="Fukui M."/>
        </authorList>
    </citation>
    <scope>NUCLEOTIDE SEQUENCE [LARGE SCALE GENOMIC DNA]</scope>
    <source>
        <strain evidence="12">SGTM</strain>
    </source>
</reference>
<dbReference type="NCBIfam" id="TIGR00150">
    <property type="entry name" value="T6A_YjeE"/>
    <property type="match status" value="1"/>
</dbReference>
<proteinExistence type="inferred from homology"/>
<evidence type="ECO:0000256" key="10">
    <source>
        <dbReference type="ARBA" id="ARBA00032441"/>
    </source>
</evidence>
<comment type="similarity">
    <text evidence="2">Belongs to the TsaE family.</text>
</comment>
<dbReference type="Pfam" id="PF02367">
    <property type="entry name" value="TsaE"/>
    <property type="match status" value="1"/>
</dbReference>
<dbReference type="Proteomes" id="UP000463939">
    <property type="component" value="Chromosome"/>
</dbReference>
<dbReference type="Gene3D" id="3.40.50.300">
    <property type="entry name" value="P-loop containing nucleotide triphosphate hydrolases"/>
    <property type="match status" value="1"/>
</dbReference>
<protein>
    <recommendedName>
        <fullName evidence="3">tRNA threonylcarbamoyladenosine biosynthesis protein TsaE</fullName>
    </recommendedName>
    <alternativeName>
        <fullName evidence="10">t(6)A37 threonylcarbamoyladenosine biosynthesis protein TsaE</fullName>
    </alternativeName>
</protein>
<keyword evidence="4" id="KW-0963">Cytoplasm</keyword>
<evidence type="ECO:0000313" key="12">
    <source>
        <dbReference type="Proteomes" id="UP000463939"/>
    </source>
</evidence>
<keyword evidence="8" id="KW-0067">ATP-binding</keyword>
<organism evidence="11 12">
    <name type="scientific">Sulfuriferula nivalis</name>
    <dbReference type="NCBI Taxonomy" id="2675298"/>
    <lineage>
        <taxon>Bacteria</taxon>
        <taxon>Pseudomonadati</taxon>
        <taxon>Pseudomonadota</taxon>
        <taxon>Betaproteobacteria</taxon>
        <taxon>Nitrosomonadales</taxon>
        <taxon>Sulfuricellaceae</taxon>
        <taxon>Sulfuriferula</taxon>
    </lineage>
</organism>
<evidence type="ECO:0000313" key="11">
    <source>
        <dbReference type="EMBL" id="BBO99907.1"/>
    </source>
</evidence>
<evidence type="ECO:0000256" key="6">
    <source>
        <dbReference type="ARBA" id="ARBA00022723"/>
    </source>
</evidence>